<evidence type="ECO:0000313" key="4">
    <source>
        <dbReference type="Proteomes" id="UP000591131"/>
    </source>
</evidence>
<feature type="chain" id="PRO_5029543989" evidence="2">
    <location>
        <begin position="22"/>
        <end position="271"/>
    </location>
</feature>
<protein>
    <submittedName>
        <fullName evidence="3">Uncharacterized protein</fullName>
    </submittedName>
</protein>
<name>A0A7J6MHY2_PERCH</name>
<reference evidence="3 4" key="1">
    <citation type="submission" date="2020-04" db="EMBL/GenBank/DDBJ databases">
        <title>Perkinsus chesapeaki whole genome sequence.</title>
        <authorList>
            <person name="Bogema D.R."/>
        </authorList>
    </citation>
    <scope>NUCLEOTIDE SEQUENCE [LARGE SCALE GENOMIC DNA]</scope>
    <source>
        <strain evidence="3">ATCC PRA-425</strain>
    </source>
</reference>
<organism evidence="3 4">
    <name type="scientific">Perkinsus chesapeaki</name>
    <name type="common">Clam parasite</name>
    <name type="synonym">Perkinsus andrewsi</name>
    <dbReference type="NCBI Taxonomy" id="330153"/>
    <lineage>
        <taxon>Eukaryota</taxon>
        <taxon>Sar</taxon>
        <taxon>Alveolata</taxon>
        <taxon>Perkinsozoa</taxon>
        <taxon>Perkinsea</taxon>
        <taxon>Perkinsida</taxon>
        <taxon>Perkinsidae</taxon>
        <taxon>Perkinsus</taxon>
    </lineage>
</organism>
<evidence type="ECO:0000256" key="2">
    <source>
        <dbReference type="SAM" id="SignalP"/>
    </source>
</evidence>
<dbReference type="EMBL" id="JAAPAO010000141">
    <property type="protein sequence ID" value="KAF4671095.1"/>
    <property type="molecule type" value="Genomic_DNA"/>
</dbReference>
<keyword evidence="4" id="KW-1185">Reference proteome</keyword>
<gene>
    <name evidence="3" type="ORF">FOL47_001685</name>
</gene>
<proteinExistence type="predicted"/>
<comment type="caution">
    <text evidence="3">The sequence shown here is derived from an EMBL/GenBank/DDBJ whole genome shotgun (WGS) entry which is preliminary data.</text>
</comment>
<accession>A0A7J6MHY2</accession>
<feature type="compositionally biased region" description="Basic and acidic residues" evidence="1">
    <location>
        <begin position="97"/>
        <end position="108"/>
    </location>
</feature>
<dbReference type="AlphaFoldDB" id="A0A7J6MHY2"/>
<evidence type="ECO:0000256" key="1">
    <source>
        <dbReference type="SAM" id="MobiDB-lite"/>
    </source>
</evidence>
<sequence length="271" mass="29866">MLIINFIGIVSHFLFVAFALTSEPREAQQSADDESGLRYGDSISSYGELEPTFETFKGRPGGSTNIPQKRSGKKHTRPNTLALSKPAPPSFSMGGVMDDKQASDDKGAMSKSEGPFESSFTFTHDVVPSVDSFLEPVGQSDVTKFSSFPRFPATVNPAGTEGDAGIKPQQAHPVDSKELRFEAEKMEEATKEAEKFNTLPKAKKFASKLTRRESTLKKRTISNPTNFGPLSDHLPIEEKNVKERKRLSKEDIGEPENFRHVVGYELVPLPS</sequence>
<evidence type="ECO:0000313" key="3">
    <source>
        <dbReference type="EMBL" id="KAF4671095.1"/>
    </source>
</evidence>
<keyword evidence="2" id="KW-0732">Signal</keyword>
<feature type="region of interest" description="Disordered" evidence="1">
    <location>
        <begin position="207"/>
        <end position="234"/>
    </location>
</feature>
<feature type="region of interest" description="Disordered" evidence="1">
    <location>
        <begin position="52"/>
        <end position="114"/>
    </location>
</feature>
<dbReference type="Proteomes" id="UP000591131">
    <property type="component" value="Unassembled WGS sequence"/>
</dbReference>
<feature type="signal peptide" evidence="2">
    <location>
        <begin position="1"/>
        <end position="21"/>
    </location>
</feature>